<name>A0A0A2B3Y0_PROMR</name>
<dbReference type="EMBL" id="JNAR01000015">
    <property type="protein sequence ID" value="KGG07490.1"/>
    <property type="molecule type" value="Genomic_DNA"/>
</dbReference>
<dbReference type="SUPFAM" id="SSF56935">
    <property type="entry name" value="Porins"/>
    <property type="match status" value="1"/>
</dbReference>
<proteinExistence type="predicted"/>
<protein>
    <submittedName>
        <fullName evidence="2">Putative porin</fullName>
    </submittedName>
</protein>
<dbReference type="Gene3D" id="2.40.160.10">
    <property type="entry name" value="Porin"/>
    <property type="match status" value="1"/>
</dbReference>
<reference evidence="3" key="1">
    <citation type="journal article" date="2014" name="Sci. Data">
        <title>Genomes of diverse isolates of the marine cyanobacterium Prochlorococcus.</title>
        <authorList>
            <person name="Biller S."/>
            <person name="Berube P."/>
            <person name="Thompson J."/>
            <person name="Kelly L."/>
            <person name="Roggensack S."/>
            <person name="Awad L."/>
            <person name="Roache-Johnson K."/>
            <person name="Ding H."/>
            <person name="Giovannoni S.J."/>
            <person name="Moore L.R."/>
            <person name="Chisholm S.W."/>
        </authorList>
    </citation>
    <scope>NUCLEOTIDE SEQUENCE [LARGE SCALE GENOMIC DNA]</scope>
</reference>
<accession>A0A0A2B3Y0</accession>
<evidence type="ECO:0000313" key="2">
    <source>
        <dbReference type="EMBL" id="KGG07490.1"/>
    </source>
</evidence>
<evidence type="ECO:0000256" key="1">
    <source>
        <dbReference type="SAM" id="SignalP"/>
    </source>
</evidence>
<dbReference type="AlphaFoldDB" id="A0A0A2B3Y0"/>
<dbReference type="Proteomes" id="UP000030481">
    <property type="component" value="Unassembled WGS sequence"/>
</dbReference>
<feature type="chain" id="PRO_5001986072" evidence="1">
    <location>
        <begin position="25"/>
        <end position="387"/>
    </location>
</feature>
<feature type="signal peptide" evidence="1">
    <location>
        <begin position="1"/>
        <end position="24"/>
    </location>
</feature>
<gene>
    <name evidence="2" type="ORF">EV01_1105</name>
</gene>
<comment type="caution">
    <text evidence="2">The sequence shown here is derived from an EMBL/GenBank/DDBJ whole genome shotgun (WGS) entry which is preliminary data.</text>
</comment>
<evidence type="ECO:0000313" key="3">
    <source>
        <dbReference type="Proteomes" id="UP000030481"/>
    </source>
</evidence>
<organism evidence="2 3">
    <name type="scientific">Prochlorococcus marinus str. MIT 9401</name>
    <dbReference type="NCBI Taxonomy" id="167551"/>
    <lineage>
        <taxon>Bacteria</taxon>
        <taxon>Bacillati</taxon>
        <taxon>Cyanobacteriota</taxon>
        <taxon>Cyanophyceae</taxon>
        <taxon>Synechococcales</taxon>
        <taxon>Prochlorococcaceae</taxon>
        <taxon>Prochlorococcus</taxon>
    </lineage>
</organism>
<sequence length="387" mass="39772">MKLFKSLLVAPATLGLLAPMSVSANELNLAEVSGYSSSEEVQNISEFYPKELAVTNSRVDGLEARLNNMEAGSFSETTTASFSADFMLGAVDDTPTADTGNTGEGSQSLMGAYSFQIDLNTSFTGDDSLDISLDAGNAGTAGVAEFDGNGSGDGLLVDGVSYSFPVGDATVMVGDNTDGSALFTTACAYGGPSNTLDDCGNVNAAITNGGAMAGASYDFGNGFTAAVGYAGPEGGILTEESDDAYGVNAAYTGENYGVSLTYGVLETGTEEDTFTAINGYYTPEGFPSISVGYETGEDGSVTTSADGLESFFVGLTFDEVGPGSAGIAMGTKTPTVEDTDEQYMYEAYYSYPVNDGMTITPLVFIKEVSTAGADDETGVMVKTSFSF</sequence>
<dbReference type="InterPro" id="IPR023614">
    <property type="entry name" value="Porin_dom_sf"/>
</dbReference>
<keyword evidence="1" id="KW-0732">Signal</keyword>